<protein>
    <submittedName>
        <fullName evidence="4">S-layer homology domain-containing protein</fullName>
    </submittedName>
</protein>
<keyword evidence="1" id="KW-0677">Repeat</keyword>
<feature type="compositionally biased region" description="Low complexity" evidence="2">
    <location>
        <begin position="56"/>
        <end position="71"/>
    </location>
</feature>
<evidence type="ECO:0000259" key="3">
    <source>
        <dbReference type="PROSITE" id="PS51272"/>
    </source>
</evidence>
<dbReference type="Proteomes" id="UP000886808">
    <property type="component" value="Unassembled WGS sequence"/>
</dbReference>
<organism evidence="4 5">
    <name type="scientific">Candidatus Butyricicoccus avistercoris</name>
    <dbReference type="NCBI Taxonomy" id="2838518"/>
    <lineage>
        <taxon>Bacteria</taxon>
        <taxon>Bacillati</taxon>
        <taxon>Bacillota</taxon>
        <taxon>Clostridia</taxon>
        <taxon>Eubacteriales</taxon>
        <taxon>Butyricicoccaceae</taxon>
        <taxon>Butyricicoccus</taxon>
    </lineage>
</organism>
<gene>
    <name evidence="4" type="ORF">H9746_09225</name>
</gene>
<dbReference type="EMBL" id="DXIE01000054">
    <property type="protein sequence ID" value="HIV62999.1"/>
    <property type="molecule type" value="Genomic_DNA"/>
</dbReference>
<dbReference type="InterPro" id="IPR013783">
    <property type="entry name" value="Ig-like_fold"/>
</dbReference>
<evidence type="ECO:0000313" key="5">
    <source>
        <dbReference type="Proteomes" id="UP000886808"/>
    </source>
</evidence>
<feature type="domain" description="SLH" evidence="3">
    <location>
        <begin position="214"/>
        <end position="277"/>
    </location>
</feature>
<name>A0A9D1TIE9_9FIRM</name>
<dbReference type="PANTHER" id="PTHR43308">
    <property type="entry name" value="OUTER MEMBRANE PROTEIN ALPHA-RELATED"/>
    <property type="match status" value="1"/>
</dbReference>
<feature type="region of interest" description="Disordered" evidence="2">
    <location>
        <begin position="51"/>
        <end position="75"/>
    </location>
</feature>
<dbReference type="InterPro" id="IPR001119">
    <property type="entry name" value="SLH_dom"/>
</dbReference>
<feature type="domain" description="SLH" evidence="3">
    <location>
        <begin position="148"/>
        <end position="212"/>
    </location>
</feature>
<accession>A0A9D1TIE9</accession>
<dbReference type="Pfam" id="PF00395">
    <property type="entry name" value="SLH"/>
    <property type="match status" value="3"/>
</dbReference>
<evidence type="ECO:0000256" key="1">
    <source>
        <dbReference type="ARBA" id="ARBA00022737"/>
    </source>
</evidence>
<proteinExistence type="predicted"/>
<dbReference type="InterPro" id="IPR051465">
    <property type="entry name" value="Cell_Envelope_Struct_Comp"/>
</dbReference>
<feature type="domain" description="SLH" evidence="3">
    <location>
        <begin position="280"/>
        <end position="343"/>
    </location>
</feature>
<comment type="caution">
    <text evidence="4">The sequence shown here is derived from an EMBL/GenBank/DDBJ whole genome shotgun (WGS) entry which is preliminary data.</text>
</comment>
<reference evidence="4" key="2">
    <citation type="submission" date="2021-04" db="EMBL/GenBank/DDBJ databases">
        <authorList>
            <person name="Gilroy R."/>
        </authorList>
    </citation>
    <scope>NUCLEOTIDE SEQUENCE</scope>
    <source>
        <strain evidence="4">CHK193-4272</strain>
    </source>
</reference>
<evidence type="ECO:0000313" key="4">
    <source>
        <dbReference type="EMBL" id="HIV62999.1"/>
    </source>
</evidence>
<sequence>MLPDSRLLDFADQTTVTVLIKADKTPVPDRKIAVSDKNDNYSADITDKLGQITVPTGSGSTNGDGNSTVGNENEDGEEITLTVKVEDYETKRPIENCEIKIGNSGNILVKLPDGVDMDENNRITVTVTDNKKNPQEDMTVIVESDLGRKENGKTDKDGKLTVPPVSETEHHAAYVEGYPDGSFKPENSMTRAEAATIFARLLAEKLGESIPSTAITKFKDVPVNSWYSGYVKYLINYGVVYGISDDMFAPDKAVTRAEFTAFAVRFFEVYGEGSEEIMNKYPEFTDISDAYWAAEYINDAAIHGWIQGYGDGTFRADDPIRRSEVVTLTGRLLGHYADENYVDENIRKLNQFNDVSKSHWAYYEIMEAANSHTADMKDKESWI</sequence>
<dbReference type="Gene3D" id="2.60.40.10">
    <property type="entry name" value="Immunoglobulins"/>
    <property type="match status" value="1"/>
</dbReference>
<dbReference type="PROSITE" id="PS51272">
    <property type="entry name" value="SLH"/>
    <property type="match status" value="3"/>
</dbReference>
<evidence type="ECO:0000256" key="2">
    <source>
        <dbReference type="SAM" id="MobiDB-lite"/>
    </source>
</evidence>
<dbReference type="PANTHER" id="PTHR43308:SF5">
    <property type="entry name" value="S-LAYER PROTEIN _ PEPTIDOGLYCAN ENDO-BETA-N-ACETYLGLUCOSAMINIDASE"/>
    <property type="match status" value="1"/>
</dbReference>
<dbReference type="AlphaFoldDB" id="A0A9D1TIE9"/>
<reference evidence="4" key="1">
    <citation type="journal article" date="2021" name="PeerJ">
        <title>Extensive microbial diversity within the chicken gut microbiome revealed by metagenomics and culture.</title>
        <authorList>
            <person name="Gilroy R."/>
            <person name="Ravi A."/>
            <person name="Getino M."/>
            <person name="Pursley I."/>
            <person name="Horton D.L."/>
            <person name="Alikhan N.F."/>
            <person name="Baker D."/>
            <person name="Gharbi K."/>
            <person name="Hall N."/>
            <person name="Watson M."/>
            <person name="Adriaenssens E.M."/>
            <person name="Foster-Nyarko E."/>
            <person name="Jarju S."/>
            <person name="Secka A."/>
            <person name="Antonio M."/>
            <person name="Oren A."/>
            <person name="Chaudhuri R.R."/>
            <person name="La Ragione R."/>
            <person name="Hildebrand F."/>
            <person name="Pallen M.J."/>
        </authorList>
    </citation>
    <scope>NUCLEOTIDE SEQUENCE</scope>
    <source>
        <strain evidence="4">CHK193-4272</strain>
    </source>
</reference>